<protein>
    <submittedName>
        <fullName evidence="2">Uncharacterized protein</fullName>
    </submittedName>
</protein>
<evidence type="ECO:0000256" key="1">
    <source>
        <dbReference type="SAM" id="Phobius"/>
    </source>
</evidence>
<gene>
    <name evidence="2" type="ORF">KAM435_24130</name>
    <name evidence="3" type="ORF">KAM436_25820</name>
</gene>
<evidence type="ECO:0000313" key="5">
    <source>
        <dbReference type="Proteomes" id="UP000887228"/>
    </source>
</evidence>
<dbReference type="RefSeq" id="WP_203792175.1">
    <property type="nucleotide sequence ID" value="NZ_AP024354.1"/>
</dbReference>
<feature type="transmembrane region" description="Helical" evidence="1">
    <location>
        <begin position="33"/>
        <end position="54"/>
    </location>
</feature>
<dbReference type="AlphaFoldDB" id="A0AA37FLP8"/>
<dbReference type="Proteomes" id="UP000887228">
    <property type="component" value="Unassembled WGS sequence"/>
</dbReference>
<feature type="transmembrane region" description="Helical" evidence="1">
    <location>
        <begin position="125"/>
        <end position="147"/>
    </location>
</feature>
<dbReference type="EMBL" id="BPMS01000009">
    <property type="protein sequence ID" value="GIZ89086.1"/>
    <property type="molecule type" value="Genomic_DNA"/>
</dbReference>
<keyword evidence="1" id="KW-1133">Transmembrane helix</keyword>
<organism evidence="2 4">
    <name type="scientific">Aquipseudomonas alcaligenes</name>
    <name type="common">Pseudomonas alcaligenes</name>
    <dbReference type="NCBI Taxonomy" id="43263"/>
    <lineage>
        <taxon>Bacteria</taxon>
        <taxon>Pseudomonadati</taxon>
        <taxon>Pseudomonadota</taxon>
        <taxon>Gammaproteobacteria</taxon>
        <taxon>Pseudomonadales</taxon>
        <taxon>Pseudomonadaceae</taxon>
        <taxon>Aquipseudomonas</taxon>
    </lineage>
</organism>
<proteinExistence type="predicted"/>
<evidence type="ECO:0000313" key="3">
    <source>
        <dbReference type="EMBL" id="GIZ93614.1"/>
    </source>
</evidence>
<keyword evidence="1" id="KW-0472">Membrane</keyword>
<evidence type="ECO:0000313" key="4">
    <source>
        <dbReference type="Proteomes" id="UP000887212"/>
    </source>
</evidence>
<keyword evidence="1" id="KW-0812">Transmembrane</keyword>
<comment type="caution">
    <text evidence="2">The sequence shown here is derived from an EMBL/GenBank/DDBJ whole genome shotgun (WGS) entry which is preliminary data.</text>
</comment>
<dbReference type="EMBL" id="BPMT01000009">
    <property type="protein sequence ID" value="GIZ93614.1"/>
    <property type="molecule type" value="Genomic_DNA"/>
</dbReference>
<feature type="transmembrane region" description="Helical" evidence="1">
    <location>
        <begin position="168"/>
        <end position="195"/>
    </location>
</feature>
<sequence length="207" mass="22455">MDQHNPFAAPQVALVDAQVPQQLPGWNAGQLRILGWLNLVYLFANLVVLGLAFVEDLLTPGDWLSAATTLLGCYLILRLKAFLQARFAARGLDWPVWLSILLSVALELTQLYWGDSALTEYSVPSFTYFGLLALLGLTMLWLGIMLLKVENAYPALRVLAWLNMAGGVLAASIILLVVAVLPMLAAMVATALVFFRGAAELAGREAA</sequence>
<name>A0AA37FLP8_AQUAC</name>
<feature type="transmembrane region" description="Helical" evidence="1">
    <location>
        <begin position="66"/>
        <end position="83"/>
    </location>
</feature>
<reference evidence="2 5" key="1">
    <citation type="submission" date="2021-07" db="EMBL/GenBank/DDBJ databases">
        <title>Whole genome sequencing of carbapenem-resistant Pseudomonas spp. isolated in Japan.</title>
        <authorList>
            <person name="Suzuki M."/>
            <person name="Maehana S."/>
            <person name="Kitasato H."/>
        </authorList>
    </citation>
    <scope>NUCLEOTIDE SEQUENCE</scope>
    <source>
        <strain evidence="2">KAM435</strain>
        <strain evidence="3 5">KAM436</strain>
    </source>
</reference>
<accession>A0AA37FLP8</accession>
<dbReference type="Proteomes" id="UP000887212">
    <property type="component" value="Unassembled WGS sequence"/>
</dbReference>
<evidence type="ECO:0000313" key="2">
    <source>
        <dbReference type="EMBL" id="GIZ89086.1"/>
    </source>
</evidence>
<feature type="transmembrane region" description="Helical" evidence="1">
    <location>
        <begin position="95"/>
        <end position="113"/>
    </location>
</feature>